<evidence type="ECO:0000313" key="1">
    <source>
        <dbReference type="EMBL" id="DAE08436.1"/>
    </source>
</evidence>
<protein>
    <submittedName>
        <fullName evidence="1">Uncharacterized protein</fullName>
    </submittedName>
</protein>
<organism evidence="1">
    <name type="scientific">Siphoviridae sp. ctUcA20</name>
    <dbReference type="NCBI Taxonomy" id="2825528"/>
    <lineage>
        <taxon>Viruses</taxon>
        <taxon>Duplodnaviria</taxon>
        <taxon>Heunggongvirae</taxon>
        <taxon>Uroviricota</taxon>
        <taxon>Caudoviricetes</taxon>
    </lineage>
</organism>
<name>A0A8S5PQE6_9CAUD</name>
<dbReference type="EMBL" id="BK015469">
    <property type="protein sequence ID" value="DAE08436.1"/>
    <property type="molecule type" value="Genomic_DNA"/>
</dbReference>
<accession>A0A8S5PQE6</accession>
<proteinExistence type="predicted"/>
<sequence>MIEITVNEAKIVRKHYPCACIAKTKNKRYLEESVRYLCLLPNNLQAVNALNEIRKETERRKRYYGAQEVM</sequence>
<reference evidence="1" key="1">
    <citation type="journal article" date="2021" name="Proc. Natl. Acad. Sci. U.S.A.">
        <title>A Catalog of Tens of Thousands of Viruses from Human Metagenomes Reveals Hidden Associations with Chronic Diseases.</title>
        <authorList>
            <person name="Tisza M.J."/>
            <person name="Buck C.B."/>
        </authorList>
    </citation>
    <scope>NUCLEOTIDE SEQUENCE</scope>
    <source>
        <strain evidence="1">CtUcA20</strain>
    </source>
</reference>